<dbReference type="Gene3D" id="3.90.1280.10">
    <property type="entry name" value="HSP33 redox switch-like"/>
    <property type="match status" value="1"/>
</dbReference>
<dbReference type="AlphaFoldDB" id="A0A6N7XH98"/>
<keyword evidence="2 6" id="KW-0862">Zinc</keyword>
<dbReference type="Pfam" id="PF01430">
    <property type="entry name" value="HSP33"/>
    <property type="match status" value="1"/>
</dbReference>
<gene>
    <name evidence="6" type="primary">hslO</name>
    <name evidence="7" type="ORF">FYJ83_08065</name>
</gene>
<evidence type="ECO:0000313" key="7">
    <source>
        <dbReference type="EMBL" id="MSU01421.1"/>
    </source>
</evidence>
<name>A0A6N7XH98_9FIRM</name>
<dbReference type="CDD" id="cd00498">
    <property type="entry name" value="Hsp33"/>
    <property type="match status" value="1"/>
</dbReference>
<comment type="PTM">
    <text evidence="6">Under oxidizing conditions two disulfide bonds are formed involving the reactive cysteines. Under reducing conditions zinc is bound to the reactive cysteines and the protein is inactive.</text>
</comment>
<evidence type="ECO:0000256" key="1">
    <source>
        <dbReference type="ARBA" id="ARBA00022490"/>
    </source>
</evidence>
<comment type="similarity">
    <text evidence="6">Belongs to the HSP33 family.</text>
</comment>
<keyword evidence="4 6" id="KW-0143">Chaperone</keyword>
<dbReference type="GO" id="GO:0051082">
    <property type="term" value="F:unfolded protein binding"/>
    <property type="evidence" value="ECO:0007669"/>
    <property type="project" value="UniProtKB-UniRule"/>
</dbReference>
<dbReference type="Gene3D" id="3.55.30.10">
    <property type="entry name" value="Hsp33 domain"/>
    <property type="match status" value="1"/>
</dbReference>
<organism evidence="7 8">
    <name type="scientific">Tissierella pigra</name>
    <dbReference type="NCBI Taxonomy" id="2607614"/>
    <lineage>
        <taxon>Bacteria</taxon>
        <taxon>Bacillati</taxon>
        <taxon>Bacillota</taxon>
        <taxon>Tissierellia</taxon>
        <taxon>Tissierellales</taxon>
        <taxon>Tissierellaceae</taxon>
        <taxon>Tissierella</taxon>
    </lineage>
</organism>
<keyword evidence="3 6" id="KW-1015">Disulfide bond</keyword>
<proteinExistence type="inferred from homology"/>
<dbReference type="InterPro" id="IPR000397">
    <property type="entry name" value="Heat_shock_Hsp33"/>
</dbReference>
<dbReference type="GO" id="GO:0044183">
    <property type="term" value="F:protein folding chaperone"/>
    <property type="evidence" value="ECO:0007669"/>
    <property type="project" value="TreeGrafter"/>
</dbReference>
<evidence type="ECO:0000256" key="6">
    <source>
        <dbReference type="HAMAP-Rule" id="MF_00117"/>
    </source>
</evidence>
<dbReference type="Proteomes" id="UP000469523">
    <property type="component" value="Unassembled WGS sequence"/>
</dbReference>
<comment type="function">
    <text evidence="6">Redox regulated molecular chaperone. Protects both thermally unfolding and oxidatively damaged proteins from irreversible aggregation. Plays an important role in the bacterial defense system toward oxidative stress.</text>
</comment>
<evidence type="ECO:0000256" key="5">
    <source>
        <dbReference type="ARBA" id="ARBA00023284"/>
    </source>
</evidence>
<comment type="caution">
    <text evidence="7">The sequence shown here is derived from an EMBL/GenBank/DDBJ whole genome shotgun (WGS) entry which is preliminary data.</text>
</comment>
<feature type="disulfide bond" description="Redox-active" evidence="6">
    <location>
        <begin position="239"/>
        <end position="241"/>
    </location>
</feature>
<dbReference type="RefSeq" id="WP_154439838.1">
    <property type="nucleotide sequence ID" value="NZ_JAHLPJ010000001.1"/>
</dbReference>
<dbReference type="HAMAP" id="MF_00117">
    <property type="entry name" value="HslO"/>
    <property type="match status" value="1"/>
</dbReference>
<evidence type="ECO:0000256" key="3">
    <source>
        <dbReference type="ARBA" id="ARBA00023157"/>
    </source>
</evidence>
<dbReference type="InterPro" id="IPR016154">
    <property type="entry name" value="Heat_shock_Hsp33_C"/>
</dbReference>
<dbReference type="NCBIfam" id="NF001033">
    <property type="entry name" value="PRK00114.1"/>
    <property type="match status" value="1"/>
</dbReference>
<protein>
    <recommendedName>
        <fullName evidence="6">33 kDa chaperonin</fullName>
    </recommendedName>
    <alternativeName>
        <fullName evidence="6">Heat shock protein 33 homolog</fullName>
        <shortName evidence="6">HSP33</shortName>
    </alternativeName>
</protein>
<dbReference type="GO" id="GO:0005737">
    <property type="term" value="C:cytoplasm"/>
    <property type="evidence" value="ECO:0007669"/>
    <property type="project" value="UniProtKB-SubCell"/>
</dbReference>
<reference evidence="7 8" key="1">
    <citation type="submission" date="2019-09" db="EMBL/GenBank/DDBJ databases">
        <title>In-depth cultivation of the pig gut microbiome towards novel bacterial diversity and tailored functional studies.</title>
        <authorList>
            <person name="Wylensek D."/>
            <person name="Hitch T.C.A."/>
            <person name="Clavel T."/>
        </authorList>
    </citation>
    <scope>NUCLEOTIDE SEQUENCE [LARGE SCALE GENOMIC DNA]</scope>
    <source>
        <strain evidence="7 8">WCA3-693-APC-4?</strain>
    </source>
</reference>
<keyword evidence="8" id="KW-1185">Reference proteome</keyword>
<keyword evidence="1 6" id="KW-0963">Cytoplasm</keyword>
<evidence type="ECO:0000256" key="2">
    <source>
        <dbReference type="ARBA" id="ARBA00022833"/>
    </source>
</evidence>
<feature type="disulfide bond" description="Redox-active" evidence="6">
    <location>
        <begin position="272"/>
        <end position="275"/>
    </location>
</feature>
<dbReference type="PIRSF" id="PIRSF005261">
    <property type="entry name" value="Heat_shock_Hsp33"/>
    <property type="match status" value="1"/>
</dbReference>
<comment type="subcellular location">
    <subcellularLocation>
        <location evidence="6">Cytoplasm</location>
    </subcellularLocation>
</comment>
<evidence type="ECO:0000256" key="4">
    <source>
        <dbReference type="ARBA" id="ARBA00023186"/>
    </source>
</evidence>
<dbReference type="GO" id="GO:0042026">
    <property type="term" value="P:protein refolding"/>
    <property type="evidence" value="ECO:0007669"/>
    <property type="project" value="TreeGrafter"/>
</dbReference>
<dbReference type="EMBL" id="VUNQ01000014">
    <property type="protein sequence ID" value="MSU01421.1"/>
    <property type="molecule type" value="Genomic_DNA"/>
</dbReference>
<dbReference type="SUPFAM" id="SSF118352">
    <property type="entry name" value="HSP33 redox switch-like"/>
    <property type="match status" value="1"/>
</dbReference>
<sequence>MKDYLIRGIDKKGNIRIFVAATTNMVEDARVAHNTSPTATAALGRALTAGAMMGVMMKNEQDRLTLKIAGDGPLGTIMIVSNNQGIIKGYVDNPYADVQTREIDGKLDVGKLVGHNGTITTIMDLGLKDPYIGQSNLVSGEIAEDLAAYYAISEQQPSAVGLGVLVDKDISVRAAGGYIIQLLPNVSDEDITKIEETLSKMEPVSTLIDKGLSPEDIMNELLEGFEMEVLDKVEIKYSCDCSIERLERILTSIGKDEIRAIIDEDGEAEMVCHFCNTKYHFSKEELEELIVDK</sequence>
<dbReference type="PANTHER" id="PTHR30111:SF1">
    <property type="entry name" value="33 KDA CHAPERONIN"/>
    <property type="match status" value="1"/>
</dbReference>
<evidence type="ECO:0000313" key="8">
    <source>
        <dbReference type="Proteomes" id="UP000469523"/>
    </source>
</evidence>
<dbReference type="SUPFAM" id="SSF64397">
    <property type="entry name" value="Hsp33 domain"/>
    <property type="match status" value="1"/>
</dbReference>
<accession>A0A6N7XH98</accession>
<dbReference type="PANTHER" id="PTHR30111">
    <property type="entry name" value="33 KDA CHAPERONIN"/>
    <property type="match status" value="1"/>
</dbReference>
<dbReference type="InterPro" id="IPR016153">
    <property type="entry name" value="Heat_shock_Hsp33_N"/>
</dbReference>
<keyword evidence="5 6" id="KW-0676">Redox-active center</keyword>